<protein>
    <submittedName>
        <fullName evidence="1">Uncharacterized protein</fullName>
    </submittedName>
</protein>
<dbReference type="EMBL" id="CM037158">
    <property type="protein sequence ID" value="KAH7852466.1"/>
    <property type="molecule type" value="Genomic_DNA"/>
</dbReference>
<gene>
    <name evidence="1" type="ORF">Vadar_025105</name>
</gene>
<organism evidence="1 2">
    <name type="scientific">Vaccinium darrowii</name>
    <dbReference type="NCBI Taxonomy" id="229202"/>
    <lineage>
        <taxon>Eukaryota</taxon>
        <taxon>Viridiplantae</taxon>
        <taxon>Streptophyta</taxon>
        <taxon>Embryophyta</taxon>
        <taxon>Tracheophyta</taxon>
        <taxon>Spermatophyta</taxon>
        <taxon>Magnoliopsida</taxon>
        <taxon>eudicotyledons</taxon>
        <taxon>Gunneridae</taxon>
        <taxon>Pentapetalae</taxon>
        <taxon>asterids</taxon>
        <taxon>Ericales</taxon>
        <taxon>Ericaceae</taxon>
        <taxon>Vaccinioideae</taxon>
        <taxon>Vaccinieae</taxon>
        <taxon>Vaccinium</taxon>
    </lineage>
</organism>
<accession>A0ACB7YGD4</accession>
<keyword evidence="2" id="KW-1185">Reference proteome</keyword>
<dbReference type="Proteomes" id="UP000828048">
    <property type="component" value="Chromosome 8"/>
</dbReference>
<evidence type="ECO:0000313" key="2">
    <source>
        <dbReference type="Proteomes" id="UP000828048"/>
    </source>
</evidence>
<evidence type="ECO:0000313" key="1">
    <source>
        <dbReference type="EMBL" id="KAH7852466.1"/>
    </source>
</evidence>
<proteinExistence type="predicted"/>
<comment type="caution">
    <text evidence="1">The sequence shown here is derived from an EMBL/GenBank/DDBJ whole genome shotgun (WGS) entry which is preliminary data.</text>
</comment>
<reference evidence="1 2" key="1">
    <citation type="journal article" date="2021" name="Hortic Res">
        <title>High-quality reference genome and annotation aids understanding of berry development for evergreen blueberry (Vaccinium darrowii).</title>
        <authorList>
            <person name="Yu J."/>
            <person name="Hulse-Kemp A.M."/>
            <person name="Babiker E."/>
            <person name="Staton M."/>
        </authorList>
    </citation>
    <scope>NUCLEOTIDE SEQUENCE [LARGE SCALE GENOMIC DNA]</scope>
    <source>
        <strain evidence="2">cv. NJ 8807/NJ 8810</strain>
        <tissue evidence="1">Young leaf</tissue>
    </source>
</reference>
<sequence length="407" mass="45715">MAEISSIHLHEEDDLQDVIVPFPYSSHDFDPDPDFSPSLSAGPQTTSVHGLDQLSDLDSITTVCPFDSENRVNIIMDLLHQGVEQLSIGVDSGTYSRPSYADLNLDPNFSVIEGNDEMGSTHSDLGSGLCFGVDDFDNYNCQFTLTGIDDDFYVSRRESQSESSESSTLGGLRVVRVSSDSEGIENEVEEINLSREVDCGLDEYLCDEDPSLGLCWDSFELTENADGRFDFEWEEVDERERLTMFFDDEVDEDLDASVATLIPPREEVGGERRNLEWEVLLNSPNFDMNVDIEHDGDEYNYTAEYETWIAQFTEAEHALVGRPPASKTVVDDLPVVVVDDNNALCAICKDEIEFGGQAKQLPCLHHYHGDCIVPWLGIRNTCPVCRYELPTDDPAYERRRTQRAGRI</sequence>
<name>A0ACB7YGD4_9ERIC</name>